<evidence type="ECO:0000313" key="4">
    <source>
        <dbReference type="Proteomes" id="UP000248798"/>
    </source>
</evidence>
<evidence type="ECO:0000313" key="2">
    <source>
        <dbReference type="EMBL" id="QBH13571.1"/>
    </source>
</evidence>
<evidence type="ECO:0000313" key="3">
    <source>
        <dbReference type="EMBL" id="RAM01085.1"/>
    </source>
</evidence>
<dbReference type="EMBL" id="CP036313">
    <property type="protein sequence ID" value="QBH13571.1"/>
    <property type="molecule type" value="Genomic_DNA"/>
</dbReference>
<keyword evidence="1" id="KW-0472">Membrane</keyword>
<sequence length="74" mass="8223">MKWKKLFIGIGLLFFCVLGIAWMMGCFAVPPEIANDNNLYLQEWAAPGFLALPAMISFIVGLVGLTLVFTSKRK</sequence>
<dbReference type="PROSITE" id="PS51257">
    <property type="entry name" value="PROKAR_LIPOPROTEIN"/>
    <property type="match status" value="1"/>
</dbReference>
<reference evidence="2 5" key="2">
    <citation type="submission" date="2019-02" db="EMBL/GenBank/DDBJ databases">
        <title>Complete genome sequence of Desulfobacter hydrogenophilus AcRS1.</title>
        <authorList>
            <person name="Marietou A."/>
            <person name="Lund M.B."/>
            <person name="Marshall I.P.G."/>
            <person name="Schreiber L."/>
            <person name="Jorgensen B."/>
        </authorList>
    </citation>
    <scope>NUCLEOTIDE SEQUENCE [LARGE SCALE GENOMIC DNA]</scope>
    <source>
        <strain evidence="2 5">AcRS1</strain>
    </source>
</reference>
<keyword evidence="5" id="KW-1185">Reference proteome</keyword>
<keyword evidence="1" id="KW-1133">Transmembrane helix</keyword>
<organism evidence="3 4">
    <name type="scientific">Desulfobacter hydrogenophilus</name>
    <dbReference type="NCBI Taxonomy" id="2291"/>
    <lineage>
        <taxon>Bacteria</taxon>
        <taxon>Pseudomonadati</taxon>
        <taxon>Thermodesulfobacteriota</taxon>
        <taxon>Desulfobacteria</taxon>
        <taxon>Desulfobacterales</taxon>
        <taxon>Desulfobacteraceae</taxon>
        <taxon>Desulfobacter</taxon>
    </lineage>
</organism>
<dbReference type="Proteomes" id="UP000293902">
    <property type="component" value="Chromosome"/>
</dbReference>
<protein>
    <recommendedName>
        <fullName evidence="6">DUF3955 domain-containing protein</fullName>
    </recommendedName>
</protein>
<reference evidence="3 4" key="1">
    <citation type="submission" date="2018-06" db="EMBL/GenBank/DDBJ databases">
        <title>Complete Genome Sequence of Desulfobacter hydrogenophilus (DSM3380).</title>
        <authorList>
            <person name="Marietou A."/>
            <person name="Schreiber L."/>
            <person name="Marshall I."/>
            <person name="Jorgensen B."/>
        </authorList>
    </citation>
    <scope>NUCLEOTIDE SEQUENCE [LARGE SCALE GENOMIC DNA]</scope>
    <source>
        <strain evidence="3 4">DSM 3380</strain>
    </source>
</reference>
<accession>A0A328FDE8</accession>
<evidence type="ECO:0000313" key="5">
    <source>
        <dbReference type="Proteomes" id="UP000293902"/>
    </source>
</evidence>
<dbReference type="EMBL" id="QLNI01000032">
    <property type="protein sequence ID" value="RAM01085.1"/>
    <property type="molecule type" value="Genomic_DNA"/>
</dbReference>
<evidence type="ECO:0008006" key="6">
    <source>
        <dbReference type="Google" id="ProtNLM"/>
    </source>
</evidence>
<dbReference type="AlphaFoldDB" id="A0A328FDE8"/>
<proteinExistence type="predicted"/>
<feature type="transmembrane region" description="Helical" evidence="1">
    <location>
        <begin position="44"/>
        <end position="69"/>
    </location>
</feature>
<gene>
    <name evidence="3" type="ORF">DO021_15460</name>
    <name evidence="2" type="ORF">EYB58_11925</name>
</gene>
<name>A0A328FDE8_9BACT</name>
<keyword evidence="1" id="KW-0812">Transmembrane</keyword>
<evidence type="ECO:0000256" key="1">
    <source>
        <dbReference type="SAM" id="Phobius"/>
    </source>
</evidence>
<dbReference type="Proteomes" id="UP000248798">
    <property type="component" value="Unassembled WGS sequence"/>
</dbReference>
<dbReference type="RefSeq" id="WP_131072056.1">
    <property type="nucleotide sequence ID" value="NZ_CP036313.1"/>
</dbReference>